<evidence type="ECO:0000256" key="2">
    <source>
        <dbReference type="ARBA" id="ARBA00022448"/>
    </source>
</evidence>
<feature type="transmembrane region" description="Helical" evidence="7">
    <location>
        <begin position="414"/>
        <end position="431"/>
    </location>
</feature>
<feature type="transmembrane region" description="Helical" evidence="7">
    <location>
        <begin position="89"/>
        <end position="108"/>
    </location>
</feature>
<keyword evidence="5 7" id="KW-1133">Transmembrane helix</keyword>
<dbReference type="RefSeq" id="WP_231418054.1">
    <property type="nucleotide sequence ID" value="NZ_CP126446.1"/>
</dbReference>
<dbReference type="Proteomes" id="UP001236652">
    <property type="component" value="Chromosome"/>
</dbReference>
<keyword evidence="6 7" id="KW-0472">Membrane</keyword>
<dbReference type="InterPro" id="IPR011701">
    <property type="entry name" value="MFS"/>
</dbReference>
<reference evidence="9 10" key="1">
    <citation type="submission" date="2023-05" db="EMBL/GenBank/DDBJ databases">
        <title>Comparative genomics reveals the evidence of polycyclic aromatic hydrocarbons degradation in moderately halophilic genus Pontibacillus.</title>
        <authorList>
            <person name="Yang H."/>
            <person name="Qian Z."/>
        </authorList>
    </citation>
    <scope>NUCLEOTIDE SEQUENCE [LARGE SCALE GENOMIC DNA]</scope>
    <source>
        <strain evidence="10">HN14</strain>
    </source>
</reference>
<proteinExistence type="predicted"/>
<evidence type="ECO:0000256" key="7">
    <source>
        <dbReference type="SAM" id="Phobius"/>
    </source>
</evidence>
<dbReference type="Gene3D" id="1.20.1250.20">
    <property type="entry name" value="MFS general substrate transporter like domains"/>
    <property type="match status" value="1"/>
</dbReference>
<feature type="transmembrane region" description="Helical" evidence="7">
    <location>
        <begin position="342"/>
        <end position="359"/>
    </location>
</feature>
<evidence type="ECO:0000259" key="8">
    <source>
        <dbReference type="PROSITE" id="PS50850"/>
    </source>
</evidence>
<protein>
    <submittedName>
        <fullName evidence="9">DHA2 family efflux MFS transporter permease subunit</fullName>
    </submittedName>
</protein>
<feature type="transmembrane region" description="Helical" evidence="7">
    <location>
        <begin position="371"/>
        <end position="393"/>
    </location>
</feature>
<feature type="transmembrane region" description="Helical" evidence="7">
    <location>
        <begin position="314"/>
        <end position="335"/>
    </location>
</feature>
<evidence type="ECO:0000313" key="10">
    <source>
        <dbReference type="Proteomes" id="UP001236652"/>
    </source>
</evidence>
<feature type="domain" description="Major facilitator superfamily (MFS) profile" evidence="8">
    <location>
        <begin position="24"/>
        <end position="488"/>
    </location>
</feature>
<feature type="transmembrane region" description="Helical" evidence="7">
    <location>
        <begin position="176"/>
        <end position="197"/>
    </location>
</feature>
<dbReference type="InterPro" id="IPR020846">
    <property type="entry name" value="MFS_dom"/>
</dbReference>
<feature type="transmembrane region" description="Helical" evidence="7">
    <location>
        <begin position="62"/>
        <end position="82"/>
    </location>
</feature>
<evidence type="ECO:0000256" key="6">
    <source>
        <dbReference type="ARBA" id="ARBA00023136"/>
    </source>
</evidence>
<dbReference type="PANTHER" id="PTHR42718:SF24">
    <property type="entry name" value="MAJOR FACILITATOR SUPERFAMILY (MFS) PROFILE DOMAIN-CONTAINING PROTEIN"/>
    <property type="match status" value="1"/>
</dbReference>
<feature type="transmembrane region" description="Helical" evidence="7">
    <location>
        <begin position="240"/>
        <end position="257"/>
    </location>
</feature>
<feature type="transmembrane region" description="Helical" evidence="7">
    <location>
        <begin position="120"/>
        <end position="140"/>
    </location>
</feature>
<dbReference type="Pfam" id="PF07690">
    <property type="entry name" value="MFS_1"/>
    <property type="match status" value="1"/>
</dbReference>
<dbReference type="NCBIfam" id="TIGR00711">
    <property type="entry name" value="efflux_EmrB"/>
    <property type="match status" value="1"/>
</dbReference>
<dbReference type="CDD" id="cd17503">
    <property type="entry name" value="MFS_LmrB_MDR_like"/>
    <property type="match status" value="1"/>
</dbReference>
<dbReference type="Gene3D" id="1.20.1720.10">
    <property type="entry name" value="Multidrug resistance protein D"/>
    <property type="match status" value="1"/>
</dbReference>
<feature type="transmembrane region" description="Helical" evidence="7">
    <location>
        <begin position="147"/>
        <end position="170"/>
    </location>
</feature>
<dbReference type="SUPFAM" id="SSF103473">
    <property type="entry name" value="MFS general substrate transporter"/>
    <property type="match status" value="1"/>
</dbReference>
<keyword evidence="10" id="KW-1185">Reference proteome</keyword>
<evidence type="ECO:0000256" key="4">
    <source>
        <dbReference type="ARBA" id="ARBA00022692"/>
    </source>
</evidence>
<name>A0ABY8V067_9BACI</name>
<dbReference type="InterPro" id="IPR004638">
    <property type="entry name" value="EmrB-like"/>
</dbReference>
<evidence type="ECO:0000256" key="5">
    <source>
        <dbReference type="ARBA" id="ARBA00022989"/>
    </source>
</evidence>
<dbReference type="EMBL" id="CP126446">
    <property type="protein sequence ID" value="WIF99330.1"/>
    <property type="molecule type" value="Genomic_DNA"/>
</dbReference>
<gene>
    <name evidence="9" type="ORF">QNI29_06650</name>
</gene>
<accession>A0ABY8V067</accession>
<comment type="subcellular location">
    <subcellularLocation>
        <location evidence="1">Cell membrane</location>
        <topology evidence="1">Multi-pass membrane protein</topology>
    </subcellularLocation>
</comment>
<feature type="transmembrane region" description="Helical" evidence="7">
    <location>
        <begin position="23"/>
        <end position="42"/>
    </location>
</feature>
<keyword evidence="3" id="KW-1003">Cell membrane</keyword>
<feature type="transmembrane region" description="Helical" evidence="7">
    <location>
        <begin position="277"/>
        <end position="302"/>
    </location>
</feature>
<evidence type="ECO:0000256" key="1">
    <source>
        <dbReference type="ARBA" id="ARBA00004651"/>
    </source>
</evidence>
<dbReference type="PROSITE" id="PS50850">
    <property type="entry name" value="MFS"/>
    <property type="match status" value="1"/>
</dbReference>
<keyword evidence="4 7" id="KW-0812">Transmembrane</keyword>
<feature type="transmembrane region" description="Helical" evidence="7">
    <location>
        <begin position="209"/>
        <end position="228"/>
    </location>
</feature>
<sequence length="492" mass="53091">MAEATQEKVTQEEEQQPSYNRTALVAVLLVSAFVAVLNQTLLNTALPSIMNSLDVTYSTAQWLMTGFMLVNGVMIPVTAFLIEKFTTRKLFFTAMGLFTLGTLIAALAPSFPVLLMGRLVQAGGAGIMMPLMQTVLLMVFPIEKRGAAMGMAGLVIAFGPAIGPTLSGYLVENYSWRLPFIVILPIAAASIIFGMFALKNVTKQSNPRIDILSVILSTFGFGGLLYGLSSAGNKGWDSPIVYISLIVGALSLTAFITRQFRLEKPILEFRVFKHKIFAIAASTTMIVMMAMIGAELLLPIYIQDMRGFTALESGLLLLPGAIVMGIMSPIAGRLFDKFGARWLGVIGLTIVTVTTYQFTNLTATTSYTFILVIYAIRMMGISLVMMPVSTAGLNQLPKRIIAHGTAMNNTMRTVAGSIGTALLVTVMTNASKAYEPNMQEYANASAEQAKGLIARDAAIHGMNVAFWVATGIAFVGIILSLFLQNKAPNREE</sequence>
<keyword evidence="2" id="KW-0813">Transport</keyword>
<feature type="transmembrane region" description="Helical" evidence="7">
    <location>
        <begin position="464"/>
        <end position="483"/>
    </location>
</feature>
<organism evidence="9 10">
    <name type="scientific">Pontibacillus chungwhensis</name>
    <dbReference type="NCBI Taxonomy" id="265426"/>
    <lineage>
        <taxon>Bacteria</taxon>
        <taxon>Bacillati</taxon>
        <taxon>Bacillota</taxon>
        <taxon>Bacilli</taxon>
        <taxon>Bacillales</taxon>
        <taxon>Bacillaceae</taxon>
        <taxon>Pontibacillus</taxon>
    </lineage>
</organism>
<dbReference type="PRINTS" id="PR01036">
    <property type="entry name" value="TCRTETB"/>
</dbReference>
<dbReference type="InterPro" id="IPR036259">
    <property type="entry name" value="MFS_trans_sf"/>
</dbReference>
<evidence type="ECO:0000256" key="3">
    <source>
        <dbReference type="ARBA" id="ARBA00022475"/>
    </source>
</evidence>
<dbReference type="PANTHER" id="PTHR42718">
    <property type="entry name" value="MAJOR FACILITATOR SUPERFAMILY MULTIDRUG TRANSPORTER MFSC"/>
    <property type="match status" value="1"/>
</dbReference>
<evidence type="ECO:0000313" key="9">
    <source>
        <dbReference type="EMBL" id="WIF99330.1"/>
    </source>
</evidence>